<dbReference type="GO" id="GO:0015920">
    <property type="term" value="P:lipopolysaccharide transport"/>
    <property type="evidence" value="ECO:0007669"/>
    <property type="project" value="TreeGrafter"/>
</dbReference>
<feature type="transmembrane region" description="Helical" evidence="9">
    <location>
        <begin position="276"/>
        <end position="294"/>
    </location>
</feature>
<evidence type="ECO:0000259" key="10">
    <source>
        <dbReference type="PROSITE" id="PS51012"/>
    </source>
</evidence>
<dbReference type="PANTHER" id="PTHR30413">
    <property type="entry name" value="INNER MEMBRANE TRANSPORT PERMEASE"/>
    <property type="match status" value="1"/>
</dbReference>
<keyword evidence="8 9" id="KW-0472">Membrane</keyword>
<keyword evidence="7 9" id="KW-1133">Transmembrane helix</keyword>
<feature type="transmembrane region" description="Helical" evidence="9">
    <location>
        <begin position="135"/>
        <end position="161"/>
    </location>
</feature>
<dbReference type="Pfam" id="PF01061">
    <property type="entry name" value="ABC2_membrane"/>
    <property type="match status" value="1"/>
</dbReference>
<dbReference type="eggNOG" id="COG1682">
    <property type="taxonomic scope" value="Bacteria"/>
</dbReference>
<protein>
    <recommendedName>
        <fullName evidence="9">Transport permease protein</fullName>
    </recommendedName>
</protein>
<evidence type="ECO:0000256" key="1">
    <source>
        <dbReference type="ARBA" id="ARBA00004429"/>
    </source>
</evidence>
<evidence type="ECO:0000256" key="6">
    <source>
        <dbReference type="ARBA" id="ARBA00022692"/>
    </source>
</evidence>
<dbReference type="STRING" id="743718.Isova_2410"/>
<organism evidence="12">
    <name type="scientific">Isoptericola variabilis (strain 225)</name>
    <dbReference type="NCBI Taxonomy" id="743718"/>
    <lineage>
        <taxon>Bacteria</taxon>
        <taxon>Bacillati</taxon>
        <taxon>Actinomycetota</taxon>
        <taxon>Actinomycetes</taxon>
        <taxon>Micrococcales</taxon>
        <taxon>Promicromonosporaceae</taxon>
        <taxon>Isoptericola</taxon>
    </lineage>
</organism>
<dbReference type="PANTHER" id="PTHR30413:SF8">
    <property type="entry name" value="TRANSPORT PERMEASE PROTEIN"/>
    <property type="match status" value="1"/>
</dbReference>
<accession>F6FS26</accession>
<dbReference type="PROSITE" id="PS51012">
    <property type="entry name" value="ABC_TM2"/>
    <property type="match status" value="1"/>
</dbReference>
<dbReference type="GO" id="GO:0140359">
    <property type="term" value="F:ABC-type transporter activity"/>
    <property type="evidence" value="ECO:0007669"/>
    <property type="project" value="InterPro"/>
</dbReference>
<dbReference type="RefSeq" id="WP_013839514.1">
    <property type="nucleotide sequence ID" value="NC_015588.1"/>
</dbReference>
<proteinExistence type="inferred from homology"/>
<dbReference type="EMBL" id="CP002810">
    <property type="protein sequence ID" value="AEG45123.1"/>
    <property type="molecule type" value="Genomic_DNA"/>
</dbReference>
<evidence type="ECO:0000256" key="4">
    <source>
        <dbReference type="ARBA" id="ARBA00022475"/>
    </source>
</evidence>
<feature type="transmembrane region" description="Helical" evidence="9">
    <location>
        <begin position="91"/>
        <end position="108"/>
    </location>
</feature>
<evidence type="ECO:0000313" key="12">
    <source>
        <dbReference type="Proteomes" id="UP000009236"/>
    </source>
</evidence>
<keyword evidence="4 9" id="KW-1003">Cell membrane</keyword>
<feature type="transmembrane region" description="Helical" evidence="9">
    <location>
        <begin position="204"/>
        <end position="226"/>
    </location>
</feature>
<dbReference type="InterPro" id="IPR013525">
    <property type="entry name" value="ABC2_TM"/>
</dbReference>
<evidence type="ECO:0000256" key="5">
    <source>
        <dbReference type="ARBA" id="ARBA00022519"/>
    </source>
</evidence>
<dbReference type="HOGENOM" id="CLU_060703_3_0_11"/>
<keyword evidence="6 9" id="KW-0812">Transmembrane</keyword>
<feature type="domain" description="ABC transmembrane type-2" evidence="10">
    <location>
        <begin position="61"/>
        <end position="301"/>
    </location>
</feature>
<evidence type="ECO:0000256" key="2">
    <source>
        <dbReference type="ARBA" id="ARBA00007783"/>
    </source>
</evidence>
<dbReference type="AlphaFoldDB" id="F6FS26"/>
<reference evidence="11 12" key="1">
    <citation type="submission" date="2011-05" db="EMBL/GenBank/DDBJ databases">
        <title>Complete sequence of Isoptericola variabilis 225.</title>
        <authorList>
            <consortium name="US DOE Joint Genome Institute"/>
            <person name="Lucas S."/>
            <person name="Han J."/>
            <person name="Lapidus A."/>
            <person name="Cheng J.-F."/>
            <person name="Goodwin L."/>
            <person name="Pitluck S."/>
            <person name="Peters L."/>
            <person name="Mikhailova N."/>
            <person name="Zeytun A."/>
            <person name="Han C."/>
            <person name="Tapia R."/>
            <person name="Land M."/>
            <person name="Hauser L."/>
            <person name="Kyrpides N."/>
            <person name="Ivanova N."/>
            <person name="Pagani I."/>
            <person name="Siebers A."/>
            <person name="Allgaier M."/>
            <person name="Thelen M."/>
            <person name="Hugenholtz P."/>
            <person name="Gladden J."/>
            <person name="Woyke T."/>
        </authorList>
    </citation>
    <scope>NUCLEOTIDE SEQUENCE [LARGE SCALE GENOMIC DNA]</scope>
    <source>
        <strain evidence="12">225</strain>
    </source>
</reference>
<dbReference type="KEGG" id="iva:Isova_2410"/>
<comment type="similarity">
    <text evidence="2 9">Belongs to the ABC-2 integral membrane protein family.</text>
</comment>
<keyword evidence="5" id="KW-0997">Cell inner membrane</keyword>
<dbReference type="GO" id="GO:0005886">
    <property type="term" value="C:plasma membrane"/>
    <property type="evidence" value="ECO:0007669"/>
    <property type="project" value="UniProtKB-SubCell"/>
</dbReference>
<evidence type="ECO:0000256" key="7">
    <source>
        <dbReference type="ARBA" id="ARBA00022989"/>
    </source>
</evidence>
<name>F6FS26_ISOV2</name>
<keyword evidence="3 9" id="KW-0813">Transport</keyword>
<feature type="transmembrane region" description="Helical" evidence="9">
    <location>
        <begin position="173"/>
        <end position="198"/>
    </location>
</feature>
<evidence type="ECO:0000256" key="8">
    <source>
        <dbReference type="ARBA" id="ARBA00023136"/>
    </source>
</evidence>
<evidence type="ECO:0000256" key="3">
    <source>
        <dbReference type="ARBA" id="ARBA00022448"/>
    </source>
</evidence>
<comment type="subcellular location">
    <subcellularLocation>
        <location evidence="1">Cell inner membrane</location>
        <topology evidence="1">Multi-pass membrane protein</topology>
    </subcellularLocation>
    <subcellularLocation>
        <location evidence="9">Cell membrane</location>
        <topology evidence="9">Multi-pass membrane protein</topology>
    </subcellularLocation>
</comment>
<feature type="transmembrane region" description="Helical" evidence="9">
    <location>
        <begin position="60"/>
        <end position="79"/>
    </location>
</feature>
<evidence type="ECO:0000313" key="11">
    <source>
        <dbReference type="EMBL" id="AEG45123.1"/>
    </source>
</evidence>
<dbReference type="InterPro" id="IPR047817">
    <property type="entry name" value="ABC2_TM_bact-type"/>
</dbReference>
<dbReference type="Proteomes" id="UP000009236">
    <property type="component" value="Chromosome"/>
</dbReference>
<gene>
    <name evidence="11" type="ordered locus">Isova_2410</name>
</gene>
<keyword evidence="12" id="KW-1185">Reference proteome</keyword>
<sequence length="309" mass="33723">MTSETPDRAARLAAEPLRAAGPRPGFARGTVASLKDLARQRELLDMLIRRELKARYKDSALGFLWSLGRPLAMLAIYYLALGQFLGAARHIPAFAIFIYAGLTAWGFYSEALVSGTGSVVANSGLVKKVYLPREVFPLSSVGSAFFNFMIQVVILLTATLVAGQFPLGARWGYFVLALLVLVTYAVALSLILSAVNVYLRDVQYLVDIFIMIFFWLSPIVYAWSFVRDALGSSGLTAGAQEMLMELYLANPVTLAVIGFQETFWVAGDALPSVPDLAARLGVALGVGLLLLWLAQRVFARLQSNFAQEL</sequence>
<evidence type="ECO:0000256" key="9">
    <source>
        <dbReference type="RuleBase" id="RU361157"/>
    </source>
</evidence>